<feature type="domain" description="Enolase N-terminal" evidence="3">
    <location>
        <begin position="5"/>
        <end position="110"/>
    </location>
</feature>
<keyword evidence="1" id="KW-0460">Magnesium</keyword>
<dbReference type="eggNOG" id="COG0148">
    <property type="taxonomic scope" value="Bacteria"/>
</dbReference>
<evidence type="ECO:0000256" key="2">
    <source>
        <dbReference type="SAM" id="MobiDB-lite"/>
    </source>
</evidence>
<dbReference type="GO" id="GO:0004634">
    <property type="term" value="F:phosphopyruvate hydratase activity"/>
    <property type="evidence" value="ECO:0007669"/>
    <property type="project" value="InterPro"/>
</dbReference>
<dbReference type="Gene3D" id="3.30.390.10">
    <property type="entry name" value="Enolase-like, N-terminal domain"/>
    <property type="match status" value="1"/>
</dbReference>
<dbReference type="EMBL" id="CM001475">
    <property type="protein sequence ID" value="EIC28094.1"/>
    <property type="molecule type" value="Genomic_DNA"/>
</dbReference>
<sequence length="187" mass="20510">MTARIQNLEAYEILDSRGNPTVRVNVRLDNGMIGTASVPSGASTGENEAMELRDGNEKRRHSRFLFFGMGGRDNRMDYAPCLSVIQAIRHSAAESHSAEPGKPVPPYGLVGLAPYCRDSGQKAGRRQVFGGRQLIRSTRYMATLSAVRFISRPKLFTTACCLVASPKRSPGGLHEKAADHSQYLDEK</sequence>
<evidence type="ECO:0000313" key="5">
    <source>
        <dbReference type="Proteomes" id="UP000005090"/>
    </source>
</evidence>
<feature type="region of interest" description="Disordered" evidence="2">
    <location>
        <begin position="168"/>
        <end position="187"/>
    </location>
</feature>
<name>H8GL95_METAL</name>
<evidence type="ECO:0000313" key="4">
    <source>
        <dbReference type="EMBL" id="EIC28094.1"/>
    </source>
</evidence>
<dbReference type="InterPro" id="IPR000941">
    <property type="entry name" value="Enolase"/>
</dbReference>
<evidence type="ECO:0000256" key="1">
    <source>
        <dbReference type="ARBA" id="ARBA00022842"/>
    </source>
</evidence>
<dbReference type="STRING" id="686340.Metal_0231"/>
<feature type="compositionally biased region" description="Basic and acidic residues" evidence="2">
    <location>
        <begin position="173"/>
        <end position="187"/>
    </location>
</feature>
<dbReference type="GO" id="GO:0006096">
    <property type="term" value="P:glycolytic process"/>
    <property type="evidence" value="ECO:0007669"/>
    <property type="project" value="InterPro"/>
</dbReference>
<dbReference type="InterPro" id="IPR029017">
    <property type="entry name" value="Enolase-like_N"/>
</dbReference>
<dbReference type="SMART" id="SM01193">
    <property type="entry name" value="Enolase_N"/>
    <property type="match status" value="1"/>
</dbReference>
<dbReference type="GO" id="GO:0000015">
    <property type="term" value="C:phosphopyruvate hydratase complex"/>
    <property type="evidence" value="ECO:0007669"/>
    <property type="project" value="InterPro"/>
</dbReference>
<dbReference type="PANTHER" id="PTHR11902:SF1">
    <property type="entry name" value="ENOLASE"/>
    <property type="match status" value="1"/>
</dbReference>
<dbReference type="HOGENOM" id="CLU_1446100_0_0_6"/>
<gene>
    <name evidence="4" type="ORF">Metal_0231</name>
</gene>
<accession>H8GL95</accession>
<dbReference type="Pfam" id="PF03952">
    <property type="entry name" value="Enolase_N"/>
    <property type="match status" value="1"/>
</dbReference>
<evidence type="ECO:0000259" key="3">
    <source>
        <dbReference type="SMART" id="SM01193"/>
    </source>
</evidence>
<dbReference type="Proteomes" id="UP000005090">
    <property type="component" value="Chromosome"/>
</dbReference>
<dbReference type="InterPro" id="IPR020811">
    <property type="entry name" value="Enolase_N"/>
</dbReference>
<dbReference type="PANTHER" id="PTHR11902">
    <property type="entry name" value="ENOLASE"/>
    <property type="match status" value="1"/>
</dbReference>
<dbReference type="SUPFAM" id="SSF54826">
    <property type="entry name" value="Enolase N-terminal domain-like"/>
    <property type="match status" value="1"/>
</dbReference>
<protein>
    <submittedName>
        <fullName evidence="4">Enolase</fullName>
    </submittedName>
</protein>
<reference evidence="4 5" key="1">
    <citation type="journal article" date="2013" name="Genome Announc.">
        <title>Genome Sequence of the Obligate Gammaproteobacterial Methanotroph Methylomicrobium album Strain BG8.</title>
        <authorList>
            <person name="Kits K.D."/>
            <person name="Kalyuzhnaya M.G."/>
            <person name="Klotz M.G."/>
            <person name="Jetten M.S."/>
            <person name="Op den Camp H.J."/>
            <person name="Vuilleumier S."/>
            <person name="Bringel F."/>
            <person name="Dispirito A.A."/>
            <person name="Murrell J.C."/>
            <person name="Bruce D."/>
            <person name="Cheng J.F."/>
            <person name="Copeland A."/>
            <person name="Goodwin L."/>
            <person name="Hauser L."/>
            <person name="Lajus A."/>
            <person name="Land M.L."/>
            <person name="Lapidus A."/>
            <person name="Lucas S."/>
            <person name="Medigue C."/>
            <person name="Pitluck S."/>
            <person name="Woyke T."/>
            <person name="Zeytun A."/>
            <person name="Stein L.Y."/>
        </authorList>
    </citation>
    <scope>NUCLEOTIDE SEQUENCE [LARGE SCALE GENOMIC DNA]</scope>
    <source>
        <strain evidence="4 5">BG8</strain>
    </source>
</reference>
<dbReference type="AlphaFoldDB" id="H8GL95"/>
<keyword evidence="5" id="KW-1185">Reference proteome</keyword>
<proteinExistence type="predicted"/>
<dbReference type="GO" id="GO:0000287">
    <property type="term" value="F:magnesium ion binding"/>
    <property type="evidence" value="ECO:0007669"/>
    <property type="project" value="InterPro"/>
</dbReference>
<organism evidence="4 5">
    <name type="scientific">Methylomicrobium album BG8</name>
    <dbReference type="NCBI Taxonomy" id="686340"/>
    <lineage>
        <taxon>Bacteria</taxon>
        <taxon>Pseudomonadati</taxon>
        <taxon>Pseudomonadota</taxon>
        <taxon>Gammaproteobacteria</taxon>
        <taxon>Methylococcales</taxon>
        <taxon>Methylococcaceae</taxon>
        <taxon>Methylomicrobium</taxon>
    </lineage>
</organism>